<dbReference type="InterPro" id="IPR001254">
    <property type="entry name" value="Trypsin_dom"/>
</dbReference>
<feature type="domain" description="Peptidase S1" evidence="2">
    <location>
        <begin position="53"/>
        <end position="252"/>
    </location>
</feature>
<dbReference type="PROSITE" id="PS50240">
    <property type="entry name" value="TRYPSIN_DOM"/>
    <property type="match status" value="1"/>
</dbReference>
<evidence type="ECO:0000256" key="1">
    <source>
        <dbReference type="SAM" id="SignalP"/>
    </source>
</evidence>
<dbReference type="SMART" id="SM00020">
    <property type="entry name" value="Tryp_SPc"/>
    <property type="match status" value="1"/>
</dbReference>
<proteinExistence type="predicted"/>
<dbReference type="InterPro" id="IPR043504">
    <property type="entry name" value="Peptidase_S1_PA_chymotrypsin"/>
</dbReference>
<gene>
    <name evidence="3" type="ORF">GWO12_13495</name>
</gene>
<name>A0AAE4Z944_9BACT</name>
<keyword evidence="1" id="KW-0732">Signal</keyword>
<sequence length="277" mass="29178">MRTIRAVTALLISVALSFGCSEPNGPPGPPQNLGPQFINQGEPTGPDYGNVGALLFDFDDDGISVSDLWCSGSLIAENVFLTAAHCLAFFPGDAQFWVSFDPDLSDGVSGLIQAGGFAFDPQFGRDFGDSHDIGVVLLPVGATDGIDPLELPEAGELDRLARRGGLIGQLFVNVGYGAAASADGPLSFSVDGKRKVSESPFMGLTQSTLGLLMNSHATDEGGDCFGDSGSPKFLKGDRDKIYAIVNWGDIPCRATSWDYRLDTSSARDFLGGFVELP</sequence>
<evidence type="ECO:0000313" key="3">
    <source>
        <dbReference type="EMBL" id="NIR76104.1"/>
    </source>
</evidence>
<organism evidence="3 4">
    <name type="scientific">Candidatus Kutchimonas denitrificans</name>
    <dbReference type="NCBI Taxonomy" id="3056748"/>
    <lineage>
        <taxon>Bacteria</taxon>
        <taxon>Pseudomonadati</taxon>
        <taxon>Gemmatimonadota</taxon>
        <taxon>Gemmatimonadia</taxon>
        <taxon>Candidatus Palauibacterales</taxon>
        <taxon>Candidatus Palauibacteraceae</taxon>
        <taxon>Candidatus Kutchimonas</taxon>
    </lineage>
</organism>
<dbReference type="InterPro" id="IPR009003">
    <property type="entry name" value="Peptidase_S1_PA"/>
</dbReference>
<evidence type="ECO:0000313" key="4">
    <source>
        <dbReference type="Proteomes" id="UP000702544"/>
    </source>
</evidence>
<dbReference type="Pfam" id="PF00089">
    <property type="entry name" value="Trypsin"/>
    <property type="match status" value="1"/>
</dbReference>
<keyword evidence="3" id="KW-0645">Protease</keyword>
<evidence type="ECO:0000259" key="2">
    <source>
        <dbReference type="PROSITE" id="PS50240"/>
    </source>
</evidence>
<dbReference type="GO" id="GO:0006508">
    <property type="term" value="P:proteolysis"/>
    <property type="evidence" value="ECO:0007669"/>
    <property type="project" value="UniProtKB-KW"/>
</dbReference>
<dbReference type="EMBL" id="JAACAK010000113">
    <property type="protein sequence ID" value="NIR76104.1"/>
    <property type="molecule type" value="Genomic_DNA"/>
</dbReference>
<keyword evidence="3" id="KW-0378">Hydrolase</keyword>
<feature type="chain" id="PRO_5042037280" evidence="1">
    <location>
        <begin position="21"/>
        <end position="277"/>
    </location>
</feature>
<dbReference type="SUPFAM" id="SSF50494">
    <property type="entry name" value="Trypsin-like serine proteases"/>
    <property type="match status" value="1"/>
</dbReference>
<feature type="signal peptide" evidence="1">
    <location>
        <begin position="1"/>
        <end position="20"/>
    </location>
</feature>
<dbReference type="GO" id="GO:0004252">
    <property type="term" value="F:serine-type endopeptidase activity"/>
    <property type="evidence" value="ECO:0007669"/>
    <property type="project" value="InterPro"/>
</dbReference>
<dbReference type="PROSITE" id="PS51257">
    <property type="entry name" value="PROKAR_LIPOPROTEIN"/>
    <property type="match status" value="1"/>
</dbReference>
<protein>
    <submittedName>
        <fullName evidence="3">Trypsin-like serine protease</fullName>
    </submittedName>
</protein>
<dbReference type="InterPro" id="IPR018114">
    <property type="entry name" value="TRYPSIN_HIS"/>
</dbReference>
<dbReference type="Gene3D" id="2.40.10.10">
    <property type="entry name" value="Trypsin-like serine proteases"/>
    <property type="match status" value="1"/>
</dbReference>
<reference evidence="3 4" key="1">
    <citation type="submission" date="2020-01" db="EMBL/GenBank/DDBJ databases">
        <title>Genomes assembled from Gulf of Kutch pelagic sediment metagenomes.</title>
        <authorList>
            <person name="Chandrashekar M."/>
            <person name="Mahajan M.S."/>
            <person name="Dave K.J."/>
            <person name="Vatsa P."/>
            <person name="Nathani N.M."/>
        </authorList>
    </citation>
    <scope>NUCLEOTIDE SEQUENCE [LARGE SCALE GENOMIC DNA]</scope>
    <source>
        <strain evidence="3">KS3-K002</strain>
    </source>
</reference>
<accession>A0AAE4Z944</accession>
<dbReference type="Proteomes" id="UP000702544">
    <property type="component" value="Unassembled WGS sequence"/>
</dbReference>
<comment type="caution">
    <text evidence="3">The sequence shown here is derived from an EMBL/GenBank/DDBJ whole genome shotgun (WGS) entry which is preliminary data.</text>
</comment>
<dbReference type="PROSITE" id="PS00134">
    <property type="entry name" value="TRYPSIN_HIS"/>
    <property type="match status" value="1"/>
</dbReference>
<dbReference type="AlphaFoldDB" id="A0AAE4Z944"/>